<dbReference type="PANTHER" id="PTHR11439:SF467">
    <property type="entry name" value="INTEGRASE CATALYTIC DOMAIN-CONTAINING PROTEIN"/>
    <property type="match status" value="1"/>
</dbReference>
<dbReference type="Proteomes" id="UP000075243">
    <property type="component" value="Unassembled WGS sequence"/>
</dbReference>
<dbReference type="OMA" id="HFIQTEK"/>
<dbReference type="AlphaFoldDB" id="A0A151RYD2"/>
<keyword evidence="2" id="KW-1185">Reference proteome</keyword>
<name>A0A151RYD2_CAJCA</name>
<sequence length="207" mass="23526">MVCTRLDLAYAVNVVRRYLNQPQKEHWKVVKRIFRYLRGTLDIGLIYGTCTNCHLAGYSDADYAADLDGRKSITGYAFTLGNCLVSWKATLQPSVALSTTEAEYMALTEAAKEGIWLKGLVTDLGIIQELCALIFCDSLSAICLAKDQVHHERTKHIDVRYHFIQTEKRIKVQKIDSKHNPADTFTKPVPKSKFMHCLDLLNVDCWK</sequence>
<gene>
    <name evidence="1" type="ORF">KK1_030760</name>
</gene>
<dbReference type="PANTHER" id="PTHR11439">
    <property type="entry name" value="GAG-POL-RELATED RETROTRANSPOSON"/>
    <property type="match status" value="1"/>
</dbReference>
<evidence type="ECO:0000313" key="1">
    <source>
        <dbReference type="EMBL" id="KYP47565.1"/>
    </source>
</evidence>
<dbReference type="EMBL" id="KQ483523">
    <property type="protein sequence ID" value="KYP47565.1"/>
    <property type="molecule type" value="Genomic_DNA"/>
</dbReference>
<accession>A0A151RYD2</accession>
<dbReference type="CDD" id="cd09272">
    <property type="entry name" value="RNase_HI_RT_Ty1"/>
    <property type="match status" value="1"/>
</dbReference>
<proteinExistence type="predicted"/>
<organism evidence="1 2">
    <name type="scientific">Cajanus cajan</name>
    <name type="common">Pigeon pea</name>
    <name type="synonym">Cajanus indicus</name>
    <dbReference type="NCBI Taxonomy" id="3821"/>
    <lineage>
        <taxon>Eukaryota</taxon>
        <taxon>Viridiplantae</taxon>
        <taxon>Streptophyta</taxon>
        <taxon>Embryophyta</taxon>
        <taxon>Tracheophyta</taxon>
        <taxon>Spermatophyta</taxon>
        <taxon>Magnoliopsida</taxon>
        <taxon>eudicotyledons</taxon>
        <taxon>Gunneridae</taxon>
        <taxon>Pentapetalae</taxon>
        <taxon>rosids</taxon>
        <taxon>fabids</taxon>
        <taxon>Fabales</taxon>
        <taxon>Fabaceae</taxon>
        <taxon>Papilionoideae</taxon>
        <taxon>50 kb inversion clade</taxon>
        <taxon>NPAAA clade</taxon>
        <taxon>indigoferoid/millettioid clade</taxon>
        <taxon>Phaseoleae</taxon>
        <taxon>Cajanus</taxon>
    </lineage>
</organism>
<protein>
    <submittedName>
        <fullName evidence="1">Retrovirus-related Pol polyprotein from transposon TNT 1-94</fullName>
    </submittedName>
</protein>
<evidence type="ECO:0000313" key="2">
    <source>
        <dbReference type="Proteomes" id="UP000075243"/>
    </source>
</evidence>
<reference evidence="1" key="1">
    <citation type="journal article" date="2012" name="Nat. Biotechnol.">
        <title>Draft genome sequence of pigeonpea (Cajanus cajan), an orphan legume crop of resource-poor farmers.</title>
        <authorList>
            <person name="Varshney R.K."/>
            <person name="Chen W."/>
            <person name="Li Y."/>
            <person name="Bharti A.K."/>
            <person name="Saxena R.K."/>
            <person name="Schlueter J.A."/>
            <person name="Donoghue M.T."/>
            <person name="Azam S."/>
            <person name="Fan G."/>
            <person name="Whaley A.M."/>
            <person name="Farmer A.D."/>
            <person name="Sheridan J."/>
            <person name="Iwata A."/>
            <person name="Tuteja R."/>
            <person name="Penmetsa R.V."/>
            <person name="Wu W."/>
            <person name="Upadhyaya H.D."/>
            <person name="Yang S.P."/>
            <person name="Shah T."/>
            <person name="Saxena K.B."/>
            <person name="Michael T."/>
            <person name="McCombie W.R."/>
            <person name="Yang B."/>
            <person name="Zhang G."/>
            <person name="Yang H."/>
            <person name="Wang J."/>
            <person name="Spillane C."/>
            <person name="Cook D.R."/>
            <person name="May G.D."/>
            <person name="Xu X."/>
            <person name="Jackson S.A."/>
        </authorList>
    </citation>
    <scope>NUCLEOTIDE SEQUENCE [LARGE SCALE GENOMIC DNA]</scope>
</reference>
<dbReference type="Gramene" id="C.cajan_28149.t">
    <property type="protein sequence ID" value="C.cajan_28149.t"/>
    <property type="gene ID" value="C.cajan_28149"/>
</dbReference>